<evidence type="ECO:0000313" key="2">
    <source>
        <dbReference type="EMBL" id="CAD7669126.1"/>
    </source>
</evidence>
<feature type="region of interest" description="Disordered" evidence="1">
    <location>
        <begin position="83"/>
        <end position="262"/>
    </location>
</feature>
<accession>A0A811Y0I0</accession>
<feature type="region of interest" description="Disordered" evidence="1">
    <location>
        <begin position="16"/>
        <end position="36"/>
    </location>
</feature>
<organism evidence="2 3">
    <name type="scientific">Nyctereutes procyonoides</name>
    <name type="common">Raccoon dog</name>
    <name type="synonym">Canis procyonoides</name>
    <dbReference type="NCBI Taxonomy" id="34880"/>
    <lineage>
        <taxon>Eukaryota</taxon>
        <taxon>Metazoa</taxon>
        <taxon>Chordata</taxon>
        <taxon>Craniata</taxon>
        <taxon>Vertebrata</taxon>
        <taxon>Euteleostomi</taxon>
        <taxon>Mammalia</taxon>
        <taxon>Eutheria</taxon>
        <taxon>Laurasiatheria</taxon>
        <taxon>Carnivora</taxon>
        <taxon>Caniformia</taxon>
        <taxon>Canidae</taxon>
        <taxon>Nyctereutes</taxon>
    </lineage>
</organism>
<sequence length="262" mass="26595">MPELDWSGWDGALCPRVASGPQPSPSTRSHRQGRHGGPLAALGAALPAGWAVGWQLPRGGFFLAPFGTCWGVQTATPKGWAGLGPTLTSLDGGPADVGAGHPQGGPADVGAGHPQGGPADVGAGHPQGGPGPTLTRRGRGCGTPPGRPRAHPDPPRTWVPDTAGQAGKSPEAPQDRGGAVPRARATQGRDRGGRRKAGAGGRRGGGRPEAPHPGGRARPQAQGGAGTQRADPPPRDGFRPERRPADRNWERKCRASGGDRAP</sequence>
<name>A0A811Y0I0_NYCPR</name>
<feature type="compositionally biased region" description="Low complexity" evidence="1">
    <location>
        <begin position="212"/>
        <end position="230"/>
    </location>
</feature>
<evidence type="ECO:0000313" key="3">
    <source>
        <dbReference type="Proteomes" id="UP000645828"/>
    </source>
</evidence>
<evidence type="ECO:0000256" key="1">
    <source>
        <dbReference type="SAM" id="MobiDB-lite"/>
    </source>
</evidence>
<feature type="compositionally biased region" description="Basic and acidic residues" evidence="1">
    <location>
        <begin position="232"/>
        <end position="253"/>
    </location>
</feature>
<gene>
    <name evidence="2" type="ORF">NYPRO_LOCUS1920</name>
</gene>
<dbReference type="EMBL" id="CAJHUB010000653">
    <property type="protein sequence ID" value="CAD7669126.1"/>
    <property type="molecule type" value="Genomic_DNA"/>
</dbReference>
<dbReference type="Proteomes" id="UP000645828">
    <property type="component" value="Unassembled WGS sequence"/>
</dbReference>
<comment type="caution">
    <text evidence="2">The sequence shown here is derived from an EMBL/GenBank/DDBJ whole genome shotgun (WGS) entry which is preliminary data.</text>
</comment>
<dbReference type="AlphaFoldDB" id="A0A811Y0I0"/>
<keyword evidence="3" id="KW-1185">Reference proteome</keyword>
<protein>
    <submittedName>
        <fullName evidence="2">(raccoon dog) hypothetical protein</fullName>
    </submittedName>
</protein>
<proteinExistence type="predicted"/>
<reference evidence="2" key="1">
    <citation type="submission" date="2020-12" db="EMBL/GenBank/DDBJ databases">
        <authorList>
            <consortium name="Molecular Ecology Group"/>
        </authorList>
    </citation>
    <scope>NUCLEOTIDE SEQUENCE</scope>
    <source>
        <strain evidence="2">TBG_1078</strain>
    </source>
</reference>